<evidence type="ECO:0000259" key="1">
    <source>
        <dbReference type="PROSITE" id="PS51186"/>
    </source>
</evidence>
<organism evidence="2 3">
    <name type="scientific">Arcicella aquatica</name>
    <dbReference type="NCBI Taxonomy" id="217141"/>
    <lineage>
        <taxon>Bacteria</taxon>
        <taxon>Pseudomonadati</taxon>
        <taxon>Bacteroidota</taxon>
        <taxon>Cytophagia</taxon>
        <taxon>Cytophagales</taxon>
        <taxon>Flectobacillaceae</taxon>
        <taxon>Arcicella</taxon>
    </lineage>
</organism>
<accession>A0ABU5QHP0</accession>
<dbReference type="Gene3D" id="3.40.630.30">
    <property type="match status" value="1"/>
</dbReference>
<name>A0ABU5QHP0_9BACT</name>
<evidence type="ECO:0000313" key="2">
    <source>
        <dbReference type="EMBL" id="MEA5256577.1"/>
    </source>
</evidence>
<dbReference type="SUPFAM" id="SSF55729">
    <property type="entry name" value="Acyl-CoA N-acyltransferases (Nat)"/>
    <property type="match status" value="1"/>
</dbReference>
<dbReference type="PROSITE" id="PS51186">
    <property type="entry name" value="GNAT"/>
    <property type="match status" value="1"/>
</dbReference>
<keyword evidence="2" id="KW-0808">Transferase</keyword>
<reference evidence="2 3" key="1">
    <citation type="submission" date="2023-12" db="EMBL/GenBank/DDBJ databases">
        <title>Novel species of the genus Arcicella isolated from rivers.</title>
        <authorList>
            <person name="Lu H."/>
        </authorList>
    </citation>
    <scope>NUCLEOTIDE SEQUENCE [LARGE SCALE GENOMIC DNA]</scope>
    <source>
        <strain evidence="2 3">LMG 21963</strain>
    </source>
</reference>
<comment type="caution">
    <text evidence="2">The sequence shown here is derived from an EMBL/GenBank/DDBJ whole genome shotgun (WGS) entry which is preliminary data.</text>
</comment>
<dbReference type="PANTHER" id="PTHR43328">
    <property type="entry name" value="ACETYLTRANSFERASE-RELATED"/>
    <property type="match status" value="1"/>
</dbReference>
<dbReference type="RefSeq" id="WP_323246377.1">
    <property type="nucleotide sequence ID" value="NZ_JAYFUL010000002.1"/>
</dbReference>
<dbReference type="InterPro" id="IPR000182">
    <property type="entry name" value="GNAT_dom"/>
</dbReference>
<dbReference type="Pfam" id="PF13302">
    <property type="entry name" value="Acetyltransf_3"/>
    <property type="match status" value="1"/>
</dbReference>
<dbReference type="EMBL" id="JAYFUL010000002">
    <property type="protein sequence ID" value="MEA5256577.1"/>
    <property type="molecule type" value="Genomic_DNA"/>
</dbReference>
<dbReference type="GO" id="GO:0016740">
    <property type="term" value="F:transferase activity"/>
    <property type="evidence" value="ECO:0007669"/>
    <property type="project" value="UniProtKB-KW"/>
</dbReference>
<dbReference type="InterPro" id="IPR016181">
    <property type="entry name" value="Acyl_CoA_acyltransferase"/>
</dbReference>
<evidence type="ECO:0000313" key="3">
    <source>
        <dbReference type="Proteomes" id="UP001304671"/>
    </source>
</evidence>
<keyword evidence="3" id="KW-1185">Reference proteome</keyword>
<sequence>MNEEGKYIYQSKAFSLRPFQDGDEASLVSHANNIKIFNNVRDSFPHPYTYDDAVWWVDANKKLTKPINTLAIVIDGKVVGGIGIIVGNDIYRISAEIGYWLGEAHWGKGIMSEAVKAMTDYVFKNFPEIIRIWAGIFEYNKASMRVLEKAGYQLESIQTKASIKNGEVIDNYLYVCFRQAE</sequence>
<proteinExistence type="predicted"/>
<gene>
    <name evidence="2" type="ORF">VB264_02205</name>
</gene>
<protein>
    <submittedName>
        <fullName evidence="2">GNAT family protein</fullName>
        <ecNumber evidence="2">2.-.-.-</ecNumber>
    </submittedName>
</protein>
<feature type="domain" description="N-acetyltransferase" evidence="1">
    <location>
        <begin position="23"/>
        <end position="179"/>
    </location>
</feature>
<dbReference type="PANTHER" id="PTHR43328:SF1">
    <property type="entry name" value="N-ACETYLTRANSFERASE DOMAIN-CONTAINING PROTEIN"/>
    <property type="match status" value="1"/>
</dbReference>
<dbReference type="Proteomes" id="UP001304671">
    <property type="component" value="Unassembled WGS sequence"/>
</dbReference>
<dbReference type="EC" id="2.-.-.-" evidence="2"/>